<proteinExistence type="predicted"/>
<gene>
    <name evidence="2" type="ORF">ACFO3S_10980</name>
</gene>
<keyword evidence="3" id="KW-1185">Reference proteome</keyword>
<evidence type="ECO:0000313" key="2">
    <source>
        <dbReference type="EMBL" id="MFC4598760.1"/>
    </source>
</evidence>
<reference evidence="3" key="1">
    <citation type="journal article" date="2019" name="Int. J. Syst. Evol. Microbiol.">
        <title>The Global Catalogue of Microorganisms (GCM) 10K type strain sequencing project: providing services to taxonomists for standard genome sequencing and annotation.</title>
        <authorList>
            <consortium name="The Broad Institute Genomics Platform"/>
            <consortium name="The Broad Institute Genome Sequencing Center for Infectious Disease"/>
            <person name="Wu L."/>
            <person name="Ma J."/>
        </authorList>
    </citation>
    <scope>NUCLEOTIDE SEQUENCE [LARGE SCALE GENOMIC DNA]</scope>
    <source>
        <strain evidence="3">CCUG 49571</strain>
    </source>
</reference>
<comment type="caution">
    <text evidence="2">The sequence shown here is derived from an EMBL/GenBank/DDBJ whole genome shotgun (WGS) entry which is preliminary data.</text>
</comment>
<accession>A0ABV9FD83</accession>
<evidence type="ECO:0000259" key="1">
    <source>
        <dbReference type="Pfam" id="PF08124"/>
    </source>
</evidence>
<sequence>MKQNDVPSYMGYVTSGDGYYQDGTFMQHGNVVYNGGYGKEAFSNISHFIYMLDNSPWEITGPLANIHGQEKR</sequence>
<dbReference type="InterPro" id="IPR012970">
    <property type="entry name" value="Lyase_8_alpha_N"/>
</dbReference>
<dbReference type="Pfam" id="PF08124">
    <property type="entry name" value="Lyase_8_N"/>
    <property type="match status" value="1"/>
</dbReference>
<name>A0ABV9FD83_9BACL</name>
<feature type="domain" description="Polysaccharide lyase 8 N-terminal alpha-helical" evidence="1">
    <location>
        <begin position="4"/>
        <end position="62"/>
    </location>
</feature>
<dbReference type="EMBL" id="JBHSEP010000006">
    <property type="protein sequence ID" value="MFC4598760.1"/>
    <property type="molecule type" value="Genomic_DNA"/>
</dbReference>
<evidence type="ECO:0000313" key="3">
    <source>
        <dbReference type="Proteomes" id="UP001596028"/>
    </source>
</evidence>
<dbReference type="RefSeq" id="WP_378095333.1">
    <property type="nucleotide sequence ID" value="NZ_JBHSEP010000006.1"/>
</dbReference>
<dbReference type="InterPro" id="IPR008929">
    <property type="entry name" value="Chondroitin_lyas"/>
</dbReference>
<dbReference type="Proteomes" id="UP001596028">
    <property type="component" value="Unassembled WGS sequence"/>
</dbReference>
<dbReference type="SUPFAM" id="SSF48230">
    <property type="entry name" value="Chondroitin AC/alginate lyase"/>
    <property type="match status" value="1"/>
</dbReference>
<protein>
    <recommendedName>
        <fullName evidence="1">Polysaccharide lyase 8 N-terminal alpha-helical domain-containing protein</fullName>
    </recommendedName>
</protein>
<dbReference type="Gene3D" id="1.50.10.100">
    <property type="entry name" value="Chondroitin AC/alginate lyase"/>
    <property type="match status" value="1"/>
</dbReference>
<organism evidence="2 3">
    <name type="scientific">Cohnella hongkongensis</name>
    <dbReference type="NCBI Taxonomy" id="178337"/>
    <lineage>
        <taxon>Bacteria</taxon>
        <taxon>Bacillati</taxon>
        <taxon>Bacillota</taxon>
        <taxon>Bacilli</taxon>
        <taxon>Bacillales</taxon>
        <taxon>Paenibacillaceae</taxon>
        <taxon>Cohnella</taxon>
    </lineage>
</organism>